<gene>
    <name evidence="1" type="ORF">TTAC_LOCUS3128</name>
</gene>
<proteinExistence type="predicted"/>
<dbReference type="GO" id="GO:0003676">
    <property type="term" value="F:nucleic acid binding"/>
    <property type="evidence" value="ECO:0007669"/>
    <property type="project" value="InterPro"/>
</dbReference>
<reference evidence="3" key="1">
    <citation type="submission" date="2017-02" db="UniProtKB">
        <authorList>
            <consortium name="WormBaseParasite"/>
        </authorList>
    </citation>
    <scope>IDENTIFICATION</scope>
</reference>
<accession>A0A0R3WQV3</accession>
<dbReference type="Gene3D" id="3.30.70.330">
    <property type="match status" value="1"/>
</dbReference>
<keyword evidence="2" id="KW-1185">Reference proteome</keyword>
<dbReference type="InterPro" id="IPR012677">
    <property type="entry name" value="Nucleotide-bd_a/b_plait_sf"/>
</dbReference>
<dbReference type="STRING" id="6205.A0A0R3WQV3"/>
<dbReference type="Proteomes" id="UP000274429">
    <property type="component" value="Unassembled WGS sequence"/>
</dbReference>
<organism evidence="3">
    <name type="scientific">Hydatigena taeniaeformis</name>
    <name type="common">Feline tapeworm</name>
    <name type="synonym">Taenia taeniaeformis</name>
    <dbReference type="NCBI Taxonomy" id="6205"/>
    <lineage>
        <taxon>Eukaryota</taxon>
        <taxon>Metazoa</taxon>
        <taxon>Spiralia</taxon>
        <taxon>Lophotrochozoa</taxon>
        <taxon>Platyhelminthes</taxon>
        <taxon>Cestoda</taxon>
        <taxon>Eucestoda</taxon>
        <taxon>Cyclophyllidea</taxon>
        <taxon>Taeniidae</taxon>
        <taxon>Hydatigera</taxon>
    </lineage>
</organism>
<evidence type="ECO:0000313" key="3">
    <source>
        <dbReference type="WBParaSite" id="TTAC_0000314301-mRNA-1"/>
    </source>
</evidence>
<sequence length="84" mass="9402">MTARKQSCWTSSLHVVGLTNFIDIALCSGTVSEIHLSFDVRLQRGKGFAFVTYLFPDEALVVFNKLDKSKFKVSNSVEGRLMSK</sequence>
<dbReference type="WBParaSite" id="TTAC_0000314301-mRNA-1">
    <property type="protein sequence ID" value="TTAC_0000314301-mRNA-1"/>
    <property type="gene ID" value="TTAC_0000314301"/>
</dbReference>
<protein>
    <submittedName>
        <fullName evidence="3">RRM domain-containing protein</fullName>
    </submittedName>
</protein>
<dbReference type="SUPFAM" id="SSF54928">
    <property type="entry name" value="RNA-binding domain, RBD"/>
    <property type="match status" value="1"/>
</dbReference>
<evidence type="ECO:0000313" key="2">
    <source>
        <dbReference type="Proteomes" id="UP000274429"/>
    </source>
</evidence>
<dbReference type="OrthoDB" id="439639at2759"/>
<dbReference type="AlphaFoldDB" id="A0A0R3WQV3"/>
<evidence type="ECO:0000313" key="1">
    <source>
        <dbReference type="EMBL" id="VDM22007.1"/>
    </source>
</evidence>
<reference evidence="1 2" key="2">
    <citation type="submission" date="2018-11" db="EMBL/GenBank/DDBJ databases">
        <authorList>
            <consortium name="Pathogen Informatics"/>
        </authorList>
    </citation>
    <scope>NUCLEOTIDE SEQUENCE [LARGE SCALE GENOMIC DNA]</scope>
</reference>
<dbReference type="InterPro" id="IPR035979">
    <property type="entry name" value="RBD_domain_sf"/>
</dbReference>
<dbReference type="EMBL" id="UYWX01001960">
    <property type="protein sequence ID" value="VDM22007.1"/>
    <property type="molecule type" value="Genomic_DNA"/>
</dbReference>
<name>A0A0R3WQV3_HYDTA</name>